<protein>
    <submittedName>
        <fullName evidence="1">Uncharacterized protein</fullName>
    </submittedName>
</protein>
<evidence type="ECO:0000313" key="1">
    <source>
        <dbReference type="EMBL" id="CAB4153707.1"/>
    </source>
</evidence>
<proteinExistence type="predicted"/>
<name>A0A6J5N5L5_9CAUD</name>
<sequence>MKRKVQIYIEDISGSGDYNRIELFEDEKINVNLSVQNVQDISKVYTDFSQSFSVPASPTNNRIFQHFYNSDVEQTIDQNLRRKAYIEIDLTPFRTGKIQLEKSSLKNGKVESYQITFYGELLSLKDKFKDVKLKDLDYSSIAHDYDYTNVKTRITSDATDYDVRYPLITSSRLWSYGDASSTDITQTSSAIDYTELFPAIRVKKIFDFIETKFNVTFQSLFLSDKKFTDLFLYCKNSETPNIRESKDVDIISQTNHFGTTSDNAFDLTNDKLYVNSATADLDPTSGYYDSYHHYVKIAVFGVTDVNATYYIDVYRNDNFEKTIKGKGNNTYAVDWIPESTGLADTFNFKVSSPDAVTLTCNVLYSKEWVFYSYIGNTTTIGAYNYTGLSSSLTFTGLDLNLSNTMPDMLVEDFFKGILSMFNLTCVYLGNDTYELEPLDDWYRKGAVIDVTEYTDVTSIEVERLKLYKSINFEHEKSESFINRQFFDNNGTEYGDLKKTFNYDGEDYNIKVPFENLNFNLFTSTSTQVGYCLTKQPDFKPYIPKPILLYNYGKLSTGAKITDGTTTDSMVNYIAFGQDNKVNNYNMSINFGSEISTLLNAVNPNSIYNTYYFGYLSNMFNLKNRITKVLAKFPISLITGLQLNDRLIIRDKRYIINEISTDITQGEVNLVLINDFRDVLNDSGYIDTAGGDTYINFHMPNGGISTTFTGSTGTSVSPSTTTTSTAVTFTTPSTGTYKKNRITEDGKVRVSENIVTRIHEDTDTVHTMGATTTYTNGSTTTTNYTIIQTKSPI</sequence>
<dbReference type="EMBL" id="LR796606">
    <property type="protein sequence ID" value="CAB4153707.1"/>
    <property type="molecule type" value="Genomic_DNA"/>
</dbReference>
<accession>A0A6J5N5L5</accession>
<reference evidence="1" key="1">
    <citation type="submission" date="2020-04" db="EMBL/GenBank/DDBJ databases">
        <authorList>
            <person name="Chiriac C."/>
            <person name="Salcher M."/>
            <person name="Ghai R."/>
            <person name="Kavagutti S V."/>
        </authorList>
    </citation>
    <scope>NUCLEOTIDE SEQUENCE</scope>
</reference>
<organism evidence="1">
    <name type="scientific">uncultured Caudovirales phage</name>
    <dbReference type="NCBI Taxonomy" id="2100421"/>
    <lineage>
        <taxon>Viruses</taxon>
        <taxon>Duplodnaviria</taxon>
        <taxon>Heunggongvirae</taxon>
        <taxon>Uroviricota</taxon>
        <taxon>Caudoviricetes</taxon>
        <taxon>Peduoviridae</taxon>
        <taxon>Maltschvirus</taxon>
        <taxon>Maltschvirus maltsch</taxon>
    </lineage>
</organism>
<gene>
    <name evidence="1" type="ORF">UFOVP627_37</name>
</gene>